<evidence type="ECO:0000313" key="3">
    <source>
        <dbReference type="Proteomes" id="UP000013378"/>
    </source>
</evidence>
<dbReference type="STRING" id="1304284.L21TH_0424"/>
<sequence length="144" mass="17324">MPGVESLRQNQYYAHKRNQFWDIIYGVFDEEKEEKYSDRVKFLNKKNIALWDVIKQCEREGSLDANIRNEEMNNLKDFFNKYTNIQYVLFNGTTAKRLFKKYIGFNVPTITNYYQLPSTSPANTRPFKEKLQKWMIIKELLCNI</sequence>
<dbReference type="InterPro" id="IPR026353">
    <property type="entry name" value="Hypoxan-DNA_Glyclase"/>
</dbReference>
<dbReference type="Gene3D" id="3.40.470.10">
    <property type="entry name" value="Uracil-DNA glycosylase-like domain"/>
    <property type="match status" value="1"/>
</dbReference>
<dbReference type="eggNOG" id="COG3663">
    <property type="taxonomic scope" value="Bacteria"/>
</dbReference>
<dbReference type="InterPro" id="IPR005122">
    <property type="entry name" value="Uracil-DNA_glycosylase-like"/>
</dbReference>
<reference evidence="2 3" key="1">
    <citation type="journal article" date="2015" name="Geomicrobiol. J.">
        <title>Caldisalinibacter kiritimatiensis gen. nov., sp. nov., a moderately thermohalophilic thiosulfate-reducing bacterium from a hypersaline microbial mat.</title>
        <authorList>
            <person name="Ben Hania W."/>
            <person name="Joseph M."/>
            <person name="Fiebig A."/>
            <person name="Bunk B."/>
            <person name="Klenk H.-P."/>
            <person name="Fardeau M.-L."/>
            <person name="Spring S."/>
        </authorList>
    </citation>
    <scope>NUCLEOTIDE SEQUENCE [LARGE SCALE GENOMIC DNA]</scope>
    <source>
        <strain evidence="2 3">L21-TH-D2</strain>
    </source>
</reference>
<dbReference type="PATRIC" id="fig|1304284.3.peg.411"/>
<dbReference type="InterPro" id="IPR036895">
    <property type="entry name" value="Uracil-DNA_glycosylase-like_sf"/>
</dbReference>
<dbReference type="Pfam" id="PF03167">
    <property type="entry name" value="UDG"/>
    <property type="match status" value="1"/>
</dbReference>
<dbReference type="NCBIfam" id="TIGR04274">
    <property type="entry name" value="hypoxanDNAglyco"/>
    <property type="match status" value="1"/>
</dbReference>
<dbReference type="EMBL" id="ARZA01000054">
    <property type="protein sequence ID" value="EOD01503.1"/>
    <property type="molecule type" value="Genomic_DNA"/>
</dbReference>
<protein>
    <submittedName>
        <fullName evidence="2">G:T/U mismatch-specific uracil/thymine DNA-glycosylase</fullName>
    </submittedName>
</protein>
<keyword evidence="3" id="KW-1185">Reference proteome</keyword>
<gene>
    <name evidence="2" type="ORF">L21TH_0424</name>
</gene>
<dbReference type="CDD" id="cd10032">
    <property type="entry name" value="UDG-F6_HDG"/>
    <property type="match status" value="1"/>
</dbReference>
<dbReference type="Proteomes" id="UP000013378">
    <property type="component" value="Unassembled WGS sequence"/>
</dbReference>
<proteinExistence type="predicted"/>
<organism evidence="2 3">
    <name type="scientific">Caldisalinibacter kiritimatiensis</name>
    <dbReference type="NCBI Taxonomy" id="1304284"/>
    <lineage>
        <taxon>Bacteria</taxon>
        <taxon>Bacillati</taxon>
        <taxon>Bacillota</taxon>
        <taxon>Tissierellia</taxon>
        <taxon>Tissierellales</taxon>
        <taxon>Thermohalobacteraceae</taxon>
        <taxon>Caldisalinibacter</taxon>
    </lineage>
</organism>
<dbReference type="SUPFAM" id="SSF52141">
    <property type="entry name" value="Uracil-DNA glycosylase-like"/>
    <property type="match status" value="1"/>
</dbReference>
<comment type="caution">
    <text evidence="2">The sequence shown here is derived from an EMBL/GenBank/DDBJ whole genome shotgun (WGS) entry which is preliminary data.</text>
</comment>
<evidence type="ECO:0000313" key="2">
    <source>
        <dbReference type="EMBL" id="EOD01503.1"/>
    </source>
</evidence>
<feature type="domain" description="Uracil-DNA glycosylase-like" evidence="1">
    <location>
        <begin position="2"/>
        <end position="130"/>
    </location>
</feature>
<dbReference type="AlphaFoldDB" id="R1AWH6"/>
<accession>R1AWH6</accession>
<evidence type="ECO:0000259" key="1">
    <source>
        <dbReference type="Pfam" id="PF03167"/>
    </source>
</evidence>
<name>R1AWH6_9FIRM</name>